<protein>
    <submittedName>
        <fullName evidence="2">Uncharacterized protein</fullName>
    </submittedName>
</protein>
<evidence type="ECO:0000313" key="4">
    <source>
        <dbReference type="Proteomes" id="UP000322659"/>
    </source>
</evidence>
<dbReference type="EMBL" id="SAXZ01000010">
    <property type="protein sequence ID" value="TXJ32926.1"/>
    <property type="molecule type" value="Genomic_DNA"/>
</dbReference>
<evidence type="ECO:0000256" key="1">
    <source>
        <dbReference type="SAM" id="Coils"/>
    </source>
</evidence>
<dbReference type="RefSeq" id="WP_021958946.1">
    <property type="nucleotide sequence ID" value="NZ_SAXV01000020.1"/>
</dbReference>
<dbReference type="EMBL" id="SAYA01000023">
    <property type="protein sequence ID" value="TXJ24581.1"/>
    <property type="molecule type" value="Genomic_DNA"/>
</dbReference>
<evidence type="ECO:0000313" key="5">
    <source>
        <dbReference type="Proteomes" id="UP000324336"/>
    </source>
</evidence>
<keyword evidence="4" id="KW-1185">Reference proteome</keyword>
<accession>A0AB38PX52</accession>
<sequence>MDSFELKPSKRINKDIDSINPEIVESNHTEINKSDAIVNSIANNFPKILDIVCDIVEIQKRKTESEAIIKKMEEDRKMLLAETEAYVKRKQSDTHQILGKMEIIREMMKDFYQHAPSNLTGEQFSEIITKFIDKLDKI</sequence>
<name>A0AB38PX52_9SPIR</name>
<comment type="caution">
    <text evidence="2">The sequence shown here is derived from an EMBL/GenBank/DDBJ whole genome shotgun (WGS) entry which is preliminary data.</text>
</comment>
<dbReference type="AlphaFoldDB" id="A0AB38PX52"/>
<dbReference type="Proteomes" id="UP000324336">
    <property type="component" value="Unassembled WGS sequence"/>
</dbReference>
<feature type="coiled-coil region" evidence="1">
    <location>
        <begin position="55"/>
        <end position="82"/>
    </location>
</feature>
<evidence type="ECO:0000313" key="2">
    <source>
        <dbReference type="EMBL" id="TXJ24581.1"/>
    </source>
</evidence>
<gene>
    <name evidence="3" type="ORF">EPJ71_05130</name>
    <name evidence="2" type="ORF">EPJ73_12215</name>
</gene>
<dbReference type="Proteomes" id="UP000322659">
    <property type="component" value="Unassembled WGS sequence"/>
</dbReference>
<proteinExistence type="predicted"/>
<reference evidence="4 5" key="1">
    <citation type="journal article" date="1992" name="Lakartidningen">
        <title>[Penicillin V and not amoxicillin is the first choice preparation in acute otitis].</title>
        <authorList>
            <person name="Kamme C."/>
            <person name="Lundgren K."/>
            <person name="Prellner K."/>
        </authorList>
    </citation>
    <scope>NUCLEOTIDE SEQUENCE [LARGE SCALE GENOMIC DNA]</scope>
    <source>
        <strain evidence="2 5">PC4597II</strain>
        <strain evidence="3 4">PC5099IV</strain>
    </source>
</reference>
<reference evidence="2" key="2">
    <citation type="submission" date="2019-01" db="EMBL/GenBank/DDBJ databases">
        <authorList>
            <person name="Thorell K."/>
        </authorList>
    </citation>
    <scope>NUCLEOTIDE SEQUENCE</scope>
    <source>
        <strain evidence="2">PC4597II</strain>
        <strain evidence="3">PC5099IV</strain>
    </source>
</reference>
<keyword evidence="1" id="KW-0175">Coiled coil</keyword>
<evidence type="ECO:0000313" key="3">
    <source>
        <dbReference type="EMBL" id="TXJ32926.1"/>
    </source>
</evidence>
<organism evidence="2 5">
    <name type="scientific">Brachyspira aalborgi</name>
    <dbReference type="NCBI Taxonomy" id="29522"/>
    <lineage>
        <taxon>Bacteria</taxon>
        <taxon>Pseudomonadati</taxon>
        <taxon>Spirochaetota</taxon>
        <taxon>Spirochaetia</taxon>
        <taxon>Brachyspirales</taxon>
        <taxon>Brachyspiraceae</taxon>
        <taxon>Brachyspira</taxon>
    </lineage>
</organism>